<dbReference type="PANTHER" id="PTHR32308">
    <property type="entry name" value="LYASE BETA SUBUNIT, PUTATIVE (AFU_ORTHOLOGUE AFUA_4G13030)-RELATED"/>
    <property type="match status" value="1"/>
</dbReference>
<name>A0A1T4YWF5_9ACTN</name>
<dbReference type="InterPro" id="IPR005000">
    <property type="entry name" value="Aldolase/citrate-lyase_domain"/>
</dbReference>
<dbReference type="Gene3D" id="3.20.20.60">
    <property type="entry name" value="Phosphoenolpyruvate-binding domains"/>
    <property type="match status" value="1"/>
</dbReference>
<dbReference type="PIRSF" id="PIRSF015582">
    <property type="entry name" value="Cit_lyase_B"/>
    <property type="match status" value="1"/>
</dbReference>
<protein>
    <submittedName>
        <fullName evidence="7">Citrate lyase subunit beta / citryl-CoA lyase</fullName>
    </submittedName>
</protein>
<dbReference type="AlphaFoldDB" id="A0A1T4YWF5"/>
<keyword evidence="7" id="KW-0456">Lyase</keyword>
<evidence type="ECO:0000256" key="5">
    <source>
        <dbReference type="PIRSR" id="PIRSR015582-2"/>
    </source>
</evidence>
<dbReference type="RefSeq" id="WP_078699293.1">
    <property type="nucleotide sequence ID" value="NZ_LT796768.1"/>
</dbReference>
<dbReference type="InterPro" id="IPR015813">
    <property type="entry name" value="Pyrv/PenolPyrv_kinase-like_dom"/>
</dbReference>
<dbReference type="Proteomes" id="UP000191040">
    <property type="component" value="Chromosome I"/>
</dbReference>
<feature type="binding site" evidence="5">
    <location>
        <position position="115"/>
    </location>
    <ligand>
        <name>Mg(2+)</name>
        <dbReference type="ChEBI" id="CHEBI:18420"/>
    </ligand>
</feature>
<evidence type="ECO:0000256" key="2">
    <source>
        <dbReference type="ARBA" id="ARBA00022723"/>
    </source>
</evidence>
<dbReference type="InterPro" id="IPR040442">
    <property type="entry name" value="Pyrv_kinase-like_dom_sf"/>
</dbReference>
<organism evidence="7 8">
    <name type="scientific">Aeromicrobium choanae</name>
    <dbReference type="NCBI Taxonomy" id="1736691"/>
    <lineage>
        <taxon>Bacteria</taxon>
        <taxon>Bacillati</taxon>
        <taxon>Actinomycetota</taxon>
        <taxon>Actinomycetes</taxon>
        <taxon>Propionibacteriales</taxon>
        <taxon>Nocardioidaceae</taxon>
        <taxon>Aeromicrobium</taxon>
    </lineage>
</organism>
<reference evidence="8" key="1">
    <citation type="submission" date="2017-02" db="EMBL/GenBank/DDBJ databases">
        <authorList>
            <person name="Varghese N."/>
            <person name="Submissions S."/>
        </authorList>
    </citation>
    <scope>NUCLEOTIDE SEQUENCE [LARGE SCALE GENOMIC DNA]</scope>
    <source>
        <strain evidence="8">9H-4</strain>
    </source>
</reference>
<feature type="binding site" evidence="5">
    <location>
        <position position="141"/>
    </location>
    <ligand>
        <name>Mg(2+)</name>
        <dbReference type="ChEBI" id="CHEBI:18420"/>
    </ligand>
</feature>
<comment type="cofactor">
    <cofactor evidence="1">
        <name>Mg(2+)</name>
        <dbReference type="ChEBI" id="CHEBI:18420"/>
    </cofactor>
</comment>
<proteinExistence type="predicted"/>
<dbReference type="GO" id="GO:0000287">
    <property type="term" value="F:magnesium ion binding"/>
    <property type="evidence" value="ECO:0007669"/>
    <property type="project" value="TreeGrafter"/>
</dbReference>
<evidence type="ECO:0000256" key="1">
    <source>
        <dbReference type="ARBA" id="ARBA00001946"/>
    </source>
</evidence>
<dbReference type="STRING" id="1736691.SAMN06295964_1184"/>
<dbReference type="GO" id="GO:0016829">
    <property type="term" value="F:lyase activity"/>
    <property type="evidence" value="ECO:0007669"/>
    <property type="project" value="UniProtKB-KW"/>
</dbReference>
<evidence type="ECO:0000256" key="4">
    <source>
        <dbReference type="PIRSR" id="PIRSR015582-1"/>
    </source>
</evidence>
<feature type="binding site" evidence="4">
    <location>
        <position position="68"/>
    </location>
    <ligand>
        <name>substrate</name>
    </ligand>
</feature>
<evidence type="ECO:0000256" key="3">
    <source>
        <dbReference type="ARBA" id="ARBA00022842"/>
    </source>
</evidence>
<feature type="domain" description="HpcH/HpaI aldolase/citrate lyase" evidence="6">
    <location>
        <begin position="23"/>
        <end position="214"/>
    </location>
</feature>
<evidence type="ECO:0000313" key="8">
    <source>
        <dbReference type="Proteomes" id="UP000191040"/>
    </source>
</evidence>
<dbReference type="Pfam" id="PF03328">
    <property type="entry name" value="HpcH_HpaI"/>
    <property type="match status" value="1"/>
</dbReference>
<dbReference type="PANTHER" id="PTHR32308:SF10">
    <property type="entry name" value="CITRATE LYASE SUBUNIT BETA"/>
    <property type="match status" value="1"/>
</dbReference>
<dbReference type="EMBL" id="LT796768">
    <property type="protein sequence ID" value="SKB06110.1"/>
    <property type="molecule type" value="Genomic_DNA"/>
</dbReference>
<dbReference type="OrthoDB" id="5172636at2"/>
<sequence length="273" mass="28800">MSDWDPGPAWLFCPADRTDRYPKALAAADVVILDLEDAVAPDRKAAARDAVRAAASSSAWDPQRTVLRVNAASSPEHAADLDLVRETGTRRVMLAKSESVAEVEAVPAEVVVLVETPRGLQSVDAIAAAANVIAVFWGADDLVAGLGGQSSRHVDGSYRDIARHARSRALIAAKASGRIALDAVHMDIPDLDGLTAECLDAVAIGFDATVAIHPSQIGAIRSAYAPTAAAVDWARRLLDHVGAARGVTTFEGRMVDGPIYAQAERILRRSARA</sequence>
<feature type="binding site" evidence="4">
    <location>
        <position position="115"/>
    </location>
    <ligand>
        <name>substrate</name>
    </ligand>
</feature>
<gene>
    <name evidence="7" type="ORF">SAMN06295964_1184</name>
</gene>
<evidence type="ECO:0000313" key="7">
    <source>
        <dbReference type="EMBL" id="SKB06110.1"/>
    </source>
</evidence>
<accession>A0A1T4YWF5</accession>
<dbReference type="SUPFAM" id="SSF51621">
    <property type="entry name" value="Phosphoenolpyruvate/pyruvate domain"/>
    <property type="match status" value="1"/>
</dbReference>
<evidence type="ECO:0000259" key="6">
    <source>
        <dbReference type="Pfam" id="PF03328"/>
    </source>
</evidence>
<keyword evidence="3 5" id="KW-0460">Magnesium</keyword>
<keyword evidence="2 5" id="KW-0479">Metal-binding</keyword>
<dbReference type="InterPro" id="IPR011206">
    <property type="entry name" value="Citrate_lyase_beta/mcl1/mcl2"/>
</dbReference>
<dbReference type="GO" id="GO:0006107">
    <property type="term" value="P:oxaloacetate metabolic process"/>
    <property type="evidence" value="ECO:0007669"/>
    <property type="project" value="TreeGrafter"/>
</dbReference>
<keyword evidence="8" id="KW-1185">Reference proteome</keyword>